<keyword evidence="5" id="KW-0396">Initiation factor</keyword>
<feature type="compositionally biased region" description="Basic and acidic residues" evidence="11">
    <location>
        <begin position="289"/>
        <end position="324"/>
    </location>
</feature>
<dbReference type="PROSITE" id="PS50102">
    <property type="entry name" value="RRM"/>
    <property type="match status" value="1"/>
</dbReference>
<dbReference type="Gene3D" id="3.30.70.330">
    <property type="match status" value="1"/>
</dbReference>
<dbReference type="CDD" id="cd12401">
    <property type="entry name" value="RRM_eIF4H"/>
    <property type="match status" value="1"/>
</dbReference>
<evidence type="ECO:0000256" key="5">
    <source>
        <dbReference type="ARBA" id="ARBA00022540"/>
    </source>
</evidence>
<dbReference type="GO" id="GO:0003723">
    <property type="term" value="F:RNA binding"/>
    <property type="evidence" value="ECO:0007669"/>
    <property type="project" value="UniProtKB-UniRule"/>
</dbReference>
<feature type="region of interest" description="Disordered" evidence="11">
    <location>
        <begin position="279"/>
        <end position="399"/>
    </location>
</feature>
<dbReference type="Pfam" id="PF15703">
    <property type="entry name" value="LAT2"/>
    <property type="match status" value="1"/>
</dbReference>
<proteinExistence type="predicted"/>
<comment type="subcellular location">
    <subcellularLocation>
        <location evidence="1">Cytoplasm</location>
        <location evidence="1">Perinuclear region</location>
    </subcellularLocation>
</comment>
<evidence type="ECO:0000256" key="11">
    <source>
        <dbReference type="SAM" id="MobiDB-lite"/>
    </source>
</evidence>
<dbReference type="Ensembl" id="ENSCMUT00000038192.1">
    <property type="protein sequence ID" value="ENSCMUP00000028272.1"/>
    <property type="gene ID" value="ENSCMUG00000008000.2"/>
</dbReference>
<dbReference type="GO" id="GO:0042113">
    <property type="term" value="P:B cell activation"/>
    <property type="evidence" value="ECO:0007669"/>
    <property type="project" value="InterPro"/>
</dbReference>
<evidence type="ECO:0000256" key="8">
    <source>
        <dbReference type="ARBA" id="ARBA00022917"/>
    </source>
</evidence>
<reference evidence="13" key="1">
    <citation type="submission" date="2019-10" db="EMBL/GenBank/DDBJ databases">
        <title>Corvus moneduloides (New Caledonian crow) genome, bCorMon1, primary haplotype.</title>
        <authorList>
            <person name="Rutz C."/>
            <person name="Fungtammasan C."/>
            <person name="Mountcastle J."/>
            <person name="Formenti G."/>
            <person name="Chow W."/>
            <person name="Howe K."/>
            <person name="Steele M.P."/>
            <person name="Fernandes J."/>
            <person name="Gilbert M.T.P."/>
            <person name="Fedrigo O."/>
            <person name="Jarvis E.D."/>
            <person name="Gemmell N."/>
        </authorList>
    </citation>
    <scope>NUCLEOTIDE SEQUENCE [LARGE SCALE GENOMIC DNA]</scope>
</reference>
<dbReference type="GO" id="GO:0019722">
    <property type="term" value="P:calcium-mediated signaling"/>
    <property type="evidence" value="ECO:0007669"/>
    <property type="project" value="TreeGrafter"/>
</dbReference>
<evidence type="ECO:0000256" key="7">
    <source>
        <dbReference type="ARBA" id="ARBA00022884"/>
    </source>
</evidence>
<dbReference type="SUPFAM" id="SSF54928">
    <property type="entry name" value="RNA-binding domain, RBD"/>
    <property type="match status" value="1"/>
</dbReference>
<dbReference type="SMART" id="SM00360">
    <property type="entry name" value="RRM"/>
    <property type="match status" value="1"/>
</dbReference>
<reference evidence="12" key="2">
    <citation type="submission" date="2025-08" db="UniProtKB">
        <authorList>
            <consortium name="Ensembl"/>
        </authorList>
    </citation>
    <scope>IDENTIFICATION</scope>
</reference>
<evidence type="ECO:0000256" key="3">
    <source>
        <dbReference type="ARBA" id="ARBA00022481"/>
    </source>
</evidence>
<organism evidence="12 13">
    <name type="scientific">Corvus moneduloides</name>
    <name type="common">New Caledonian crow</name>
    <dbReference type="NCBI Taxonomy" id="1196302"/>
    <lineage>
        <taxon>Eukaryota</taxon>
        <taxon>Metazoa</taxon>
        <taxon>Chordata</taxon>
        <taxon>Craniata</taxon>
        <taxon>Vertebrata</taxon>
        <taxon>Euteleostomi</taxon>
        <taxon>Archelosauria</taxon>
        <taxon>Archosauria</taxon>
        <taxon>Dinosauria</taxon>
        <taxon>Saurischia</taxon>
        <taxon>Theropoda</taxon>
        <taxon>Coelurosauria</taxon>
        <taxon>Aves</taxon>
        <taxon>Neognathae</taxon>
        <taxon>Neoaves</taxon>
        <taxon>Telluraves</taxon>
        <taxon>Australaves</taxon>
        <taxon>Passeriformes</taxon>
        <taxon>Corvoidea</taxon>
        <taxon>Corvidae</taxon>
        <taxon>Corvus</taxon>
    </lineage>
</organism>
<keyword evidence="9" id="KW-0007">Acetylation</keyword>
<dbReference type="Pfam" id="PF00076">
    <property type="entry name" value="RRM_1"/>
    <property type="match status" value="1"/>
</dbReference>
<dbReference type="GO" id="GO:0005886">
    <property type="term" value="C:plasma membrane"/>
    <property type="evidence" value="ECO:0007669"/>
    <property type="project" value="TreeGrafter"/>
</dbReference>
<protein>
    <recommendedName>
        <fullName evidence="2">Eukaryotic translation initiation factor 4H</fullName>
    </recommendedName>
</protein>
<dbReference type="GO" id="GO:0003743">
    <property type="term" value="F:translation initiation factor activity"/>
    <property type="evidence" value="ECO:0007669"/>
    <property type="project" value="UniProtKB-KW"/>
</dbReference>
<keyword evidence="6" id="KW-0597">Phosphoprotein</keyword>
<evidence type="ECO:0000256" key="1">
    <source>
        <dbReference type="ARBA" id="ARBA00004556"/>
    </source>
</evidence>
<dbReference type="PANTHER" id="PTHR15646">
    <property type="entry name" value="LINKER FOR ACTIVATION OF T-CELLS FAMILY MEMBER 2"/>
    <property type="match status" value="1"/>
</dbReference>
<dbReference type="InterPro" id="IPR031428">
    <property type="entry name" value="LAT2"/>
</dbReference>
<evidence type="ECO:0000256" key="9">
    <source>
        <dbReference type="ARBA" id="ARBA00022990"/>
    </source>
</evidence>
<sequence>MYFHDFCDPRPQRQRDAWGIRAAGWACISTGESNAHRRRYRSPSRAHPRGDPREIPGTSTGRSQADPEQIPRQSRGQIPHRSQSRHRPDARADVVPEPTGRSRAAHLQTGSGADSPVTAGSWRQARRGAAPARAPPYISVAGSSGAVLSRSHGDEAAAAMADFDPYDDRAYSSFGGGRGSRGGGLGSRRNKELPTEPPFTAYVGNLPFNTVQGDIDAIFKDLSIRSVRLVRDKETDKFKGFCYVEFDEVESLKEALTYDGALLGDRSLRVDIAEGRKQDKGGFGFRKGGGPDDRGMGGGSRESRGGGWDSRDDFNSGFKDDDFLGGRGRGTRPGDRRPPGASMGSGGTGRFRDGPPLRGSSMDFREPTEEERAQRPRLQLKPRTVDTPLNQVANPNSAIFGGAKPREEVAGFGWAMVQPELWAAAALMLLGAALSLCLKCQRSATKRETQLHEQRSQLESQQRFEVIRSHTTATRRLEKIKEPENFSIARKATEELSASCHTGYGSRDESRYQNFLAENCLQEDAAYVEPISLDYYYNCTRFFAPPRGSCPGKQEKDEDSYSYENVTIGASQGSDPDDTVDYENSLAIHTWKLQQGQGTFSAVICCLGMGLMGRLPATLGQYRPCQGNTAITLVLN</sequence>
<feature type="compositionally biased region" description="Polar residues" evidence="11">
    <location>
        <begin position="387"/>
        <end position="397"/>
    </location>
</feature>
<accession>A0A8U7NLJ8</accession>
<dbReference type="AlphaFoldDB" id="A0A8U7NLJ8"/>
<dbReference type="InterPro" id="IPR012677">
    <property type="entry name" value="Nucleotide-bd_a/b_plait_sf"/>
</dbReference>
<dbReference type="GO" id="GO:0050853">
    <property type="term" value="P:B cell receptor signaling pathway"/>
    <property type="evidence" value="ECO:0007669"/>
    <property type="project" value="TreeGrafter"/>
</dbReference>
<dbReference type="FunFam" id="3.30.70.330:FF:000115">
    <property type="entry name" value="eukaryotic translation initiation factor 4H"/>
    <property type="match status" value="1"/>
</dbReference>
<reference evidence="12" key="3">
    <citation type="submission" date="2025-09" db="UniProtKB">
        <authorList>
            <consortium name="Ensembl"/>
        </authorList>
    </citation>
    <scope>IDENTIFICATION</scope>
</reference>
<dbReference type="InterPro" id="IPR000504">
    <property type="entry name" value="RRM_dom"/>
</dbReference>
<dbReference type="GO" id="GO:0048471">
    <property type="term" value="C:perinuclear region of cytoplasm"/>
    <property type="evidence" value="ECO:0007669"/>
    <property type="project" value="UniProtKB-SubCell"/>
</dbReference>
<feature type="compositionally biased region" description="Basic residues" evidence="11">
    <location>
        <begin position="36"/>
        <end position="47"/>
    </location>
</feature>
<dbReference type="Proteomes" id="UP000694553">
    <property type="component" value="Unassembled WGS sequence"/>
</dbReference>
<dbReference type="PANTHER" id="PTHR15646:SF5">
    <property type="entry name" value="LINKER FOR ACTIVATION OF T-CELLS FAMILY MEMBER 2"/>
    <property type="match status" value="1"/>
</dbReference>
<gene>
    <name evidence="12" type="primary">EIF4H</name>
</gene>
<keyword evidence="4" id="KW-0963">Cytoplasm</keyword>
<feature type="compositionally biased region" description="Gly residues" evidence="11">
    <location>
        <begin position="174"/>
        <end position="186"/>
    </location>
</feature>
<evidence type="ECO:0000256" key="2">
    <source>
        <dbReference type="ARBA" id="ARBA00013856"/>
    </source>
</evidence>
<keyword evidence="13" id="KW-1185">Reference proteome</keyword>
<dbReference type="InterPro" id="IPR035979">
    <property type="entry name" value="RBD_domain_sf"/>
</dbReference>
<keyword evidence="8" id="KW-0648">Protein biosynthesis</keyword>
<feature type="region of interest" description="Disordered" evidence="11">
    <location>
        <begin position="30"/>
        <end position="133"/>
    </location>
</feature>
<evidence type="ECO:0000256" key="6">
    <source>
        <dbReference type="ARBA" id="ARBA00022553"/>
    </source>
</evidence>
<dbReference type="InterPro" id="IPR034229">
    <property type="entry name" value="eIF4H_RRM"/>
</dbReference>
<keyword evidence="7" id="KW-0694">RNA-binding</keyword>
<comment type="function">
    <text evidence="10">Stimulates the RNA helicase activity of EIF4A in the translation initiation complex. Binds weakly mRNA.</text>
</comment>
<evidence type="ECO:0000313" key="12">
    <source>
        <dbReference type="Ensembl" id="ENSCMUP00000028272.1"/>
    </source>
</evidence>
<feature type="compositionally biased region" description="Basic and acidic residues" evidence="11">
    <location>
        <begin position="363"/>
        <end position="374"/>
    </location>
</feature>
<feature type="region of interest" description="Disordered" evidence="11">
    <location>
        <begin position="174"/>
        <end position="198"/>
    </location>
</feature>
<evidence type="ECO:0000313" key="13">
    <source>
        <dbReference type="Proteomes" id="UP000694553"/>
    </source>
</evidence>
<evidence type="ECO:0000256" key="10">
    <source>
        <dbReference type="ARBA" id="ARBA00025462"/>
    </source>
</evidence>
<evidence type="ECO:0000256" key="4">
    <source>
        <dbReference type="ARBA" id="ARBA00022490"/>
    </source>
</evidence>
<keyword evidence="3" id="KW-0488">Methylation</keyword>
<name>A0A8U7NLJ8_CORMO</name>